<dbReference type="AlphaFoldDB" id="A0A835YCQ5"/>
<dbReference type="PRINTS" id="PR00599">
    <property type="entry name" value="MAPEPTIDASE"/>
</dbReference>
<protein>
    <recommendedName>
        <fullName evidence="6">Methionine aminopeptidase</fullName>
        <ecNumber evidence="6">3.4.11.18</ecNumber>
    </recommendedName>
</protein>
<feature type="binding site" evidence="5">
    <location>
        <position position="265"/>
    </location>
    <ligand>
        <name>substrate</name>
    </ligand>
</feature>
<gene>
    <name evidence="8" type="ORF">HYH03_005669</name>
</gene>
<evidence type="ECO:0000256" key="6">
    <source>
        <dbReference type="RuleBase" id="RU003653"/>
    </source>
</evidence>
<feature type="binding site" evidence="5">
    <location>
        <position position="195"/>
    </location>
    <ligand>
        <name>a divalent metal cation</name>
        <dbReference type="ChEBI" id="CHEBI:60240"/>
        <label>2</label>
        <note>catalytic</note>
    </ligand>
</feature>
<evidence type="ECO:0000256" key="5">
    <source>
        <dbReference type="HAMAP-Rule" id="MF_03174"/>
    </source>
</evidence>
<evidence type="ECO:0000256" key="2">
    <source>
        <dbReference type="ARBA" id="ARBA00022670"/>
    </source>
</evidence>
<feature type="binding site" evidence="5">
    <location>
        <position position="195"/>
    </location>
    <ligand>
        <name>a divalent metal cation</name>
        <dbReference type="ChEBI" id="CHEBI:60240"/>
        <label>1</label>
    </ligand>
</feature>
<dbReference type="Proteomes" id="UP000612055">
    <property type="component" value="Unassembled WGS sequence"/>
</dbReference>
<name>A0A835YCQ5_9CHLO</name>
<evidence type="ECO:0000259" key="7">
    <source>
        <dbReference type="Pfam" id="PF00557"/>
    </source>
</evidence>
<comment type="function">
    <text evidence="6">Cotranslationally removes the N-terminal methionine from nascent proteins. The N-terminal methionine is often cleaved when the second residue in the primary sequence is small and uncharged (Met-Ala-, Cys, Gly, Pro, Ser, Thr, or Val).</text>
</comment>
<dbReference type="SUPFAM" id="SSF55920">
    <property type="entry name" value="Creatinase/aminopeptidase"/>
    <property type="match status" value="1"/>
</dbReference>
<feature type="binding site" evidence="5">
    <location>
        <position position="167"/>
    </location>
    <ligand>
        <name>substrate</name>
    </ligand>
</feature>
<comment type="similarity">
    <text evidence="5">Belongs to the peptidase M24A family. Methionine aminopeptidase type 1 subfamily.</text>
</comment>
<evidence type="ECO:0000313" key="8">
    <source>
        <dbReference type="EMBL" id="KAG2496445.1"/>
    </source>
</evidence>
<dbReference type="InterPro" id="IPR001714">
    <property type="entry name" value="Pept_M24_MAP"/>
</dbReference>
<accession>A0A835YCQ5</accession>
<dbReference type="PANTHER" id="PTHR43330">
    <property type="entry name" value="METHIONINE AMINOPEPTIDASE"/>
    <property type="match status" value="1"/>
</dbReference>
<dbReference type="GO" id="GO:0006508">
    <property type="term" value="P:proteolysis"/>
    <property type="evidence" value="ECO:0007669"/>
    <property type="project" value="UniProtKB-KW"/>
</dbReference>
<feature type="binding site" evidence="5">
    <location>
        <position position="321"/>
    </location>
    <ligand>
        <name>a divalent metal cation</name>
        <dbReference type="ChEBI" id="CHEBI:60240"/>
        <label>2</label>
        <note>catalytic</note>
    </ligand>
</feature>
<comment type="cofactor">
    <cofactor evidence="5">
        <name>Co(2+)</name>
        <dbReference type="ChEBI" id="CHEBI:48828"/>
    </cofactor>
    <cofactor evidence="5">
        <name>Zn(2+)</name>
        <dbReference type="ChEBI" id="CHEBI:29105"/>
    </cofactor>
    <cofactor evidence="5">
        <name>Mn(2+)</name>
        <dbReference type="ChEBI" id="CHEBI:29035"/>
    </cofactor>
    <cofactor evidence="5">
        <name>Fe(2+)</name>
        <dbReference type="ChEBI" id="CHEBI:29033"/>
    </cofactor>
    <text evidence="5">Binds 2 divalent metal cations per subunit. Has a high-affinity and a low affinity metal-binding site. The true nature of the physiological cofactor is under debate. The enzyme is active with cobalt, zinc, manganese or divalent iron ions. Most likely, methionine aminopeptidases function as mononuclear Fe(2+)-metalloproteases under physiological conditions, and the catalytically relevant metal-binding site has been assigned to the histidine-containing high-affinity site.</text>
</comment>
<organism evidence="8 9">
    <name type="scientific">Edaphochlamys debaryana</name>
    <dbReference type="NCBI Taxonomy" id="47281"/>
    <lineage>
        <taxon>Eukaryota</taxon>
        <taxon>Viridiplantae</taxon>
        <taxon>Chlorophyta</taxon>
        <taxon>core chlorophytes</taxon>
        <taxon>Chlorophyceae</taxon>
        <taxon>CS clade</taxon>
        <taxon>Chlamydomonadales</taxon>
        <taxon>Chlamydomonadales incertae sedis</taxon>
        <taxon>Edaphochlamys</taxon>
    </lineage>
</organism>
<keyword evidence="9" id="KW-1185">Reference proteome</keyword>
<dbReference type="InterPro" id="IPR000994">
    <property type="entry name" value="Pept_M24"/>
</dbReference>
<keyword evidence="1 5" id="KW-0031">Aminopeptidase</keyword>
<keyword evidence="2 5" id="KW-0645">Protease</keyword>
<keyword evidence="3 5" id="KW-0479">Metal-binding</keyword>
<evidence type="ECO:0000313" key="9">
    <source>
        <dbReference type="Proteomes" id="UP000612055"/>
    </source>
</evidence>
<keyword evidence="4 5" id="KW-0378">Hydrolase</keyword>
<dbReference type="PANTHER" id="PTHR43330:SF8">
    <property type="entry name" value="METHIONINE AMINOPEPTIDASE 1D, MITOCHONDRIAL"/>
    <property type="match status" value="1"/>
</dbReference>
<proteinExistence type="inferred from homology"/>
<dbReference type="GO" id="GO:0004239">
    <property type="term" value="F:initiator methionyl aminopeptidase activity"/>
    <property type="evidence" value="ECO:0007669"/>
    <property type="project" value="UniProtKB-UniRule"/>
</dbReference>
<dbReference type="InterPro" id="IPR036005">
    <property type="entry name" value="Creatinase/aminopeptidase-like"/>
</dbReference>
<dbReference type="OrthoDB" id="3209743at2759"/>
<dbReference type="EMBL" id="JAEHOE010000019">
    <property type="protein sequence ID" value="KAG2496445.1"/>
    <property type="molecule type" value="Genomic_DNA"/>
</dbReference>
<evidence type="ECO:0000256" key="1">
    <source>
        <dbReference type="ARBA" id="ARBA00022438"/>
    </source>
</evidence>
<evidence type="ECO:0000256" key="3">
    <source>
        <dbReference type="ARBA" id="ARBA00022723"/>
    </source>
</evidence>
<dbReference type="HAMAP" id="MF_01974">
    <property type="entry name" value="MetAP_1"/>
    <property type="match status" value="1"/>
</dbReference>
<sequence>MRSALIGGARSMVLLRKAAASGAVLAPVRPVANRQIWNMAKGFGLGFAAPKPLHGRPPLKQGKVSPCMPVPAHIKRPPYADKGAFPPWADRSQVHNEEGKKRMRASGRLAARVLEYAGSLVRPGITTDEIDKAVHAMIIENNAYPSPLNYGKFPKSVCTSVNECVCHGIPDDRPLEEGDILNIDVTVYLDGYHGDTSRMFFVGEVEPAAKQLVEVTKECLDEAIKKCAPGVPYSVIGKTIQNIADKHKLGVIRDYVGHGVGQAFHSHPTIFHYKNTQPGVMQLGETFTIEPMIVQGNTKCDTWRDNWTVVTKDRGLAAQFEHTLLITEQGVEILTRLDA</sequence>
<feature type="binding site" evidence="5">
    <location>
        <position position="321"/>
    </location>
    <ligand>
        <name>a divalent metal cation</name>
        <dbReference type="ChEBI" id="CHEBI:60240"/>
        <label>1</label>
    </ligand>
</feature>
<dbReference type="GO" id="GO:0070006">
    <property type="term" value="F:metalloaminopeptidase activity"/>
    <property type="evidence" value="ECO:0007669"/>
    <property type="project" value="UniProtKB-UniRule"/>
</dbReference>
<dbReference type="Pfam" id="PF00557">
    <property type="entry name" value="Peptidase_M24"/>
    <property type="match status" value="1"/>
</dbReference>
<feature type="binding site" evidence="5">
    <location>
        <position position="290"/>
    </location>
    <ligand>
        <name>a divalent metal cation</name>
        <dbReference type="ChEBI" id="CHEBI:60240"/>
        <label>2</label>
        <note>catalytic</note>
    </ligand>
</feature>
<dbReference type="GO" id="GO:0046872">
    <property type="term" value="F:metal ion binding"/>
    <property type="evidence" value="ECO:0007669"/>
    <property type="project" value="UniProtKB-UniRule"/>
</dbReference>
<dbReference type="EC" id="3.4.11.18" evidence="6"/>
<feature type="binding site" evidence="5">
    <location>
        <position position="258"/>
    </location>
    <ligand>
        <name>a divalent metal cation</name>
        <dbReference type="ChEBI" id="CHEBI:60240"/>
        <label>2</label>
        <note>catalytic</note>
    </ligand>
</feature>
<comment type="caution">
    <text evidence="8">The sequence shown here is derived from an EMBL/GenBank/DDBJ whole genome shotgun (WGS) entry which is preliminary data.</text>
</comment>
<feature type="binding site" evidence="5">
    <location>
        <position position="184"/>
    </location>
    <ligand>
        <name>a divalent metal cation</name>
        <dbReference type="ChEBI" id="CHEBI:60240"/>
        <label>1</label>
    </ligand>
</feature>
<comment type="catalytic activity">
    <reaction evidence="5 6">
        <text>Release of N-terminal amino acids, preferentially methionine, from peptides and arylamides.</text>
        <dbReference type="EC" id="3.4.11.18"/>
    </reaction>
</comment>
<dbReference type="InterPro" id="IPR002467">
    <property type="entry name" value="Pept_M24A_MAP1"/>
</dbReference>
<evidence type="ECO:0000256" key="4">
    <source>
        <dbReference type="ARBA" id="ARBA00022801"/>
    </source>
</evidence>
<dbReference type="Gene3D" id="3.90.230.10">
    <property type="entry name" value="Creatinase/methionine aminopeptidase superfamily"/>
    <property type="match status" value="1"/>
</dbReference>
<dbReference type="PROSITE" id="PS00680">
    <property type="entry name" value="MAP_1"/>
    <property type="match status" value="1"/>
</dbReference>
<dbReference type="CDD" id="cd01086">
    <property type="entry name" value="MetAP1"/>
    <property type="match status" value="1"/>
</dbReference>
<dbReference type="NCBIfam" id="TIGR00500">
    <property type="entry name" value="met_pdase_I"/>
    <property type="match status" value="1"/>
</dbReference>
<feature type="domain" description="Peptidase M24" evidence="7">
    <location>
        <begin position="102"/>
        <end position="328"/>
    </location>
</feature>
<reference evidence="8" key="1">
    <citation type="journal article" date="2020" name="bioRxiv">
        <title>Comparative genomics of Chlamydomonas.</title>
        <authorList>
            <person name="Craig R.J."/>
            <person name="Hasan A.R."/>
            <person name="Ness R.W."/>
            <person name="Keightley P.D."/>
        </authorList>
    </citation>
    <scope>NUCLEOTIDE SEQUENCE</scope>
    <source>
        <strain evidence="8">CCAP 11/70</strain>
    </source>
</reference>